<dbReference type="AlphaFoldDB" id="A0A310S7T7"/>
<keyword evidence="3" id="KW-1185">Reference proteome</keyword>
<evidence type="ECO:0008006" key="4">
    <source>
        <dbReference type="Google" id="ProtNLM"/>
    </source>
</evidence>
<dbReference type="Proteomes" id="UP000250275">
    <property type="component" value="Unassembled WGS sequence"/>
</dbReference>
<feature type="compositionally biased region" description="Polar residues" evidence="1">
    <location>
        <begin position="198"/>
        <end position="207"/>
    </location>
</feature>
<proteinExistence type="predicted"/>
<evidence type="ECO:0000313" key="2">
    <source>
        <dbReference type="EMBL" id="OAD52219.1"/>
    </source>
</evidence>
<reference evidence="2 3" key="1">
    <citation type="submission" date="2015-07" db="EMBL/GenBank/DDBJ databases">
        <title>The genome of Eufriesea mexicana.</title>
        <authorList>
            <person name="Pan H."/>
            <person name="Kapheim K."/>
        </authorList>
    </citation>
    <scope>NUCLEOTIDE SEQUENCE [LARGE SCALE GENOMIC DNA]</scope>
    <source>
        <strain evidence="2">0111107269</strain>
        <tissue evidence="2">Whole body</tissue>
    </source>
</reference>
<feature type="compositionally biased region" description="Basic and acidic residues" evidence="1">
    <location>
        <begin position="168"/>
        <end position="177"/>
    </location>
</feature>
<evidence type="ECO:0000313" key="3">
    <source>
        <dbReference type="Proteomes" id="UP000250275"/>
    </source>
</evidence>
<feature type="compositionally biased region" description="Basic and acidic residues" evidence="1">
    <location>
        <begin position="185"/>
        <end position="197"/>
    </location>
</feature>
<name>A0A310S7T7_9HYME</name>
<organism evidence="2 3">
    <name type="scientific">Eufriesea mexicana</name>
    <dbReference type="NCBI Taxonomy" id="516756"/>
    <lineage>
        <taxon>Eukaryota</taxon>
        <taxon>Metazoa</taxon>
        <taxon>Ecdysozoa</taxon>
        <taxon>Arthropoda</taxon>
        <taxon>Hexapoda</taxon>
        <taxon>Insecta</taxon>
        <taxon>Pterygota</taxon>
        <taxon>Neoptera</taxon>
        <taxon>Endopterygota</taxon>
        <taxon>Hymenoptera</taxon>
        <taxon>Apocrita</taxon>
        <taxon>Aculeata</taxon>
        <taxon>Apoidea</taxon>
        <taxon>Anthophila</taxon>
        <taxon>Apidae</taxon>
        <taxon>Eufriesea</taxon>
    </lineage>
</organism>
<feature type="region of interest" description="Disordered" evidence="1">
    <location>
        <begin position="168"/>
        <end position="227"/>
    </location>
</feature>
<sequence>MTVISYCQTLRRARNMLTPDAEAAFVRLLGGSLKGRAYRAIEGCYFISVAEVCARLKAKFDRPHCDEIYRGQLALVKQEPNESIAHYVNRVKDLRSAILEYDHVDMRRIDDLALSCFTRGIDPRVRTELRRRDPGHVLEAFDIAEELASELEDDAEWYNSRRTTYPHDNTKYRDFHRPSRPPPLMDRRPNYPDREQYRQNYYPSRQQEYAPWNREPSRNSRPPSISI</sequence>
<gene>
    <name evidence="2" type="ORF">WN48_02574</name>
</gene>
<dbReference type="EMBL" id="KQ776032">
    <property type="protein sequence ID" value="OAD52219.1"/>
    <property type="molecule type" value="Genomic_DNA"/>
</dbReference>
<evidence type="ECO:0000256" key="1">
    <source>
        <dbReference type="SAM" id="MobiDB-lite"/>
    </source>
</evidence>
<protein>
    <recommendedName>
        <fullName evidence="4">Retrotransposon gag domain-containing protein</fullName>
    </recommendedName>
</protein>
<accession>A0A310S7T7</accession>